<reference evidence="2 3" key="1">
    <citation type="submission" date="2019-01" db="EMBL/GenBank/DDBJ databases">
        <title>Leucobacter muris sp. nov. isolated from the nose of a laboratory mouse.</title>
        <authorList>
            <person name="Benga L."/>
            <person name="Sproeer C."/>
            <person name="Schumann P."/>
            <person name="Verbarg S."/>
            <person name="Bunk B."/>
            <person name="Engelhardt E."/>
            <person name="Benten P.M."/>
            <person name="Sager M."/>
        </authorList>
    </citation>
    <scope>NUCLEOTIDE SEQUENCE [LARGE SCALE GENOMIC DNA]</scope>
    <source>
        <strain evidence="2 3">DSM 101948</strain>
    </source>
</reference>
<dbReference type="Proteomes" id="UP000285768">
    <property type="component" value="Chromosome"/>
</dbReference>
<dbReference type="EMBL" id="CP035037">
    <property type="protein sequence ID" value="QAB18287.1"/>
    <property type="molecule type" value="Genomic_DNA"/>
</dbReference>
<evidence type="ECO:0000313" key="2">
    <source>
        <dbReference type="EMBL" id="QAB18287.1"/>
    </source>
</evidence>
<evidence type="ECO:0000256" key="1">
    <source>
        <dbReference type="SAM" id="MobiDB-lite"/>
    </source>
</evidence>
<dbReference type="RefSeq" id="WP_017883363.1">
    <property type="nucleotide sequence ID" value="NZ_CP035037.1"/>
</dbReference>
<dbReference type="Pfam" id="PF03883">
    <property type="entry name" value="H2O2_YaaD"/>
    <property type="match status" value="1"/>
</dbReference>
<proteinExistence type="predicted"/>
<gene>
    <name evidence="2" type="primary">yaaA</name>
    <name evidence="2" type="ORF">Leucomu_10490</name>
</gene>
<protein>
    <submittedName>
        <fullName evidence="2">Peroxide stress protein YaaA</fullName>
    </submittedName>
</protein>
<name>A0ABX5QGR5_9MICO</name>
<feature type="region of interest" description="Disordered" evidence="1">
    <location>
        <begin position="1"/>
        <end position="21"/>
    </location>
</feature>
<dbReference type="PANTHER" id="PTHR30283:SF4">
    <property type="entry name" value="PEROXIDE STRESS RESISTANCE PROTEIN YAAA"/>
    <property type="match status" value="1"/>
</dbReference>
<dbReference type="PANTHER" id="PTHR30283">
    <property type="entry name" value="PEROXIDE STRESS RESPONSE PROTEIN YAAA"/>
    <property type="match status" value="1"/>
</dbReference>
<accession>A0ABX5QGR5</accession>
<dbReference type="InterPro" id="IPR005583">
    <property type="entry name" value="YaaA"/>
</dbReference>
<keyword evidence="3" id="KW-1185">Reference proteome</keyword>
<organism evidence="2 3">
    <name type="scientific">Leucobacter muris</name>
    <dbReference type="NCBI Taxonomy" id="1935379"/>
    <lineage>
        <taxon>Bacteria</taxon>
        <taxon>Bacillati</taxon>
        <taxon>Actinomycetota</taxon>
        <taxon>Actinomycetes</taxon>
        <taxon>Micrococcales</taxon>
        <taxon>Microbacteriaceae</taxon>
        <taxon>Leucobacter</taxon>
    </lineage>
</organism>
<evidence type="ECO:0000313" key="3">
    <source>
        <dbReference type="Proteomes" id="UP000285768"/>
    </source>
</evidence>
<sequence>MLILLPPSETKRTGGDGTLQPAELRGHEQLHDARGRVRAALEQLSAGDEEAAAKALKLGVKNRGELQHNLRLGDSGVLPAIERYTGVLYDALDVVSLGAPERAWLADHVLVQSALLGLVGAGDRIPAYRLSAGSRLPSLGSPLKRVWSEAHAALDWSQAGLVLDLRSKDYGALAPLPSGVGYFLHVAQRGDDGEVRALNHFNKAAKGDLVRRLARSGTRVDSPRQLLDWAAREGLELSLDDGERTVTLVTELGAPAAESAARTAAR</sequence>